<evidence type="ECO:0000259" key="2">
    <source>
        <dbReference type="PROSITE" id="PS50175"/>
    </source>
</evidence>
<protein>
    <submittedName>
        <fullName evidence="3">Retroviral-like aspartic protease</fullName>
    </submittedName>
</protein>
<dbReference type="EMBL" id="JACONW010000002">
    <property type="protein sequence ID" value="MBC3948360.1"/>
    <property type="molecule type" value="Genomic_DNA"/>
</dbReference>
<dbReference type="InterPro" id="IPR001995">
    <property type="entry name" value="Peptidase_A2_cat"/>
</dbReference>
<dbReference type="Pfam" id="PF13650">
    <property type="entry name" value="Asp_protease_2"/>
    <property type="match status" value="1"/>
</dbReference>
<evidence type="ECO:0000313" key="4">
    <source>
        <dbReference type="Proteomes" id="UP000651852"/>
    </source>
</evidence>
<sequence length="173" mass="19096">MRPRSVIDANVVKIKFQMKDGRLSETPKQIDLIPVINISVTEQRLSNIDTSPVFGLALIDTGADHSAIDRDFAKACGFISRGTVSTSGIGGVLHDVDCYDLRCGIDTHAGIRFFDARFVAVPIFNHSRQYQIILGMSFLQSGRLIMDSVSHDYLFEFALNRPYSRDAIAASVA</sequence>
<organism evidence="3 4">
    <name type="scientific">Pseudomonas folii</name>
    <dbReference type="NCBI Taxonomy" id="2762593"/>
    <lineage>
        <taxon>Bacteria</taxon>
        <taxon>Pseudomonadati</taxon>
        <taxon>Pseudomonadota</taxon>
        <taxon>Gammaproteobacteria</taxon>
        <taxon>Pseudomonadales</taxon>
        <taxon>Pseudomonadaceae</taxon>
        <taxon>Pseudomonas</taxon>
    </lineage>
</organism>
<reference evidence="3 4" key="1">
    <citation type="submission" date="2020-08" db="EMBL/GenBank/DDBJ databases">
        <title>Putative novel bacterial strains isolated from necrotic wheat leaf tissues caused by Xanthomonas translucens.</title>
        <authorList>
            <person name="Tambong J.T."/>
        </authorList>
    </citation>
    <scope>NUCLEOTIDE SEQUENCE [LARGE SCALE GENOMIC DNA]</scope>
    <source>
        <strain evidence="3 4">DOAB 1069</strain>
    </source>
</reference>
<dbReference type="Proteomes" id="UP000651852">
    <property type="component" value="Unassembled WGS sequence"/>
</dbReference>
<dbReference type="PROSITE" id="PS00141">
    <property type="entry name" value="ASP_PROTEASE"/>
    <property type="match status" value="1"/>
</dbReference>
<dbReference type="SUPFAM" id="SSF50630">
    <property type="entry name" value="Acid proteases"/>
    <property type="match status" value="1"/>
</dbReference>
<dbReference type="RefSeq" id="WP_187520157.1">
    <property type="nucleotide sequence ID" value="NZ_JACONW010000002.1"/>
</dbReference>
<dbReference type="InterPro" id="IPR021109">
    <property type="entry name" value="Peptidase_aspartic_dom_sf"/>
</dbReference>
<dbReference type="Gene3D" id="2.40.70.10">
    <property type="entry name" value="Acid Proteases"/>
    <property type="match status" value="1"/>
</dbReference>
<feature type="domain" description="Peptidase A2" evidence="2">
    <location>
        <begin position="55"/>
        <end position="91"/>
    </location>
</feature>
<keyword evidence="4" id="KW-1185">Reference proteome</keyword>
<name>A0ABR7ATW5_9PSED</name>
<accession>A0ABR7ATW5</accession>
<proteinExistence type="predicted"/>
<evidence type="ECO:0000256" key="1">
    <source>
        <dbReference type="ARBA" id="ARBA00022801"/>
    </source>
</evidence>
<gene>
    <name evidence="3" type="ORF">H8S59_01045</name>
</gene>
<comment type="caution">
    <text evidence="3">The sequence shown here is derived from an EMBL/GenBank/DDBJ whole genome shotgun (WGS) entry which is preliminary data.</text>
</comment>
<evidence type="ECO:0000313" key="3">
    <source>
        <dbReference type="EMBL" id="MBC3948360.1"/>
    </source>
</evidence>
<dbReference type="InterPro" id="IPR001969">
    <property type="entry name" value="Aspartic_peptidase_AS"/>
</dbReference>
<dbReference type="CDD" id="cd00303">
    <property type="entry name" value="retropepsin_like"/>
    <property type="match status" value="1"/>
</dbReference>
<dbReference type="PROSITE" id="PS50175">
    <property type="entry name" value="ASP_PROT_RETROV"/>
    <property type="match status" value="1"/>
</dbReference>
<keyword evidence="1" id="KW-0378">Hydrolase</keyword>